<reference evidence="6 7" key="1">
    <citation type="journal article" date="2016" name="PLoS ONE">
        <title>A First Insight into the Genome of the Filter-Feeder Mussel Mytilus galloprovincialis.</title>
        <authorList>
            <person name="Murgarella M."/>
            <person name="Puiu D."/>
            <person name="Novoa B."/>
            <person name="Figueras A."/>
            <person name="Posada D."/>
            <person name="Canchaya C."/>
        </authorList>
    </citation>
    <scope>NUCLEOTIDE SEQUENCE [LARGE SCALE GENOMIC DNA]</scope>
    <source>
        <tissue evidence="6">Muscle</tissue>
    </source>
</reference>
<dbReference type="AlphaFoldDB" id="A0A3R5Q328"/>
<evidence type="ECO:0000256" key="2">
    <source>
        <dbReference type="ARBA" id="ARBA00022692"/>
    </source>
</evidence>
<protein>
    <submittedName>
        <fullName evidence="6">Uncharacterized protein</fullName>
    </submittedName>
</protein>
<proteinExistence type="predicted"/>
<feature type="transmembrane region" description="Helical" evidence="5">
    <location>
        <begin position="108"/>
        <end position="131"/>
    </location>
</feature>
<keyword evidence="7" id="KW-1185">Reference proteome</keyword>
<dbReference type="Pfam" id="PF00822">
    <property type="entry name" value="PMP22_Claudin"/>
    <property type="match status" value="1"/>
</dbReference>
<dbReference type="InterPro" id="IPR004031">
    <property type="entry name" value="PMP22/EMP/MP20/Claudin"/>
</dbReference>
<dbReference type="GO" id="GO:0005886">
    <property type="term" value="C:plasma membrane"/>
    <property type="evidence" value="ECO:0007669"/>
    <property type="project" value="TreeGrafter"/>
</dbReference>
<keyword evidence="3 5" id="KW-1133">Transmembrane helix</keyword>
<name>A0A3R5Q328_MYTGA</name>
<dbReference type="EMBL" id="KV597246">
    <property type="protein sequence ID" value="OPL20958.1"/>
    <property type="molecule type" value="Genomic_DNA"/>
</dbReference>
<dbReference type="Gene3D" id="1.20.140.150">
    <property type="match status" value="1"/>
</dbReference>
<feature type="transmembrane region" description="Helical" evidence="5">
    <location>
        <begin position="74"/>
        <end position="96"/>
    </location>
</feature>
<dbReference type="InterPro" id="IPR050579">
    <property type="entry name" value="PMP-22/EMP/MP20-like"/>
</dbReference>
<keyword evidence="4 5" id="KW-0472">Membrane</keyword>
<dbReference type="PANTHER" id="PTHR10671:SF108">
    <property type="entry name" value="CLAUDIN FAMILY PROTEIN-RELATED"/>
    <property type="match status" value="1"/>
</dbReference>
<feature type="non-terminal residue" evidence="6">
    <location>
        <position position="1"/>
    </location>
</feature>
<evidence type="ECO:0000256" key="4">
    <source>
        <dbReference type="ARBA" id="ARBA00023136"/>
    </source>
</evidence>
<comment type="subcellular location">
    <subcellularLocation>
        <location evidence="1">Membrane</location>
        <topology evidence="1">Multi-pass membrane protein</topology>
    </subcellularLocation>
</comment>
<evidence type="ECO:0000256" key="1">
    <source>
        <dbReference type="ARBA" id="ARBA00004141"/>
    </source>
</evidence>
<dbReference type="PANTHER" id="PTHR10671">
    <property type="entry name" value="EPITHELIAL MEMBRANE PROTEIN-RELATED"/>
    <property type="match status" value="1"/>
</dbReference>
<keyword evidence="2 5" id="KW-0812">Transmembrane</keyword>
<evidence type="ECO:0000313" key="7">
    <source>
        <dbReference type="Proteomes" id="UP000266721"/>
    </source>
</evidence>
<feature type="transmembrane region" description="Helical" evidence="5">
    <location>
        <begin position="12"/>
        <end position="33"/>
    </location>
</feature>
<dbReference type="Proteomes" id="UP000266721">
    <property type="component" value="Unassembled WGS sequence"/>
</dbReference>
<gene>
    <name evidence="6" type="ORF">AM593_05968</name>
</gene>
<feature type="transmembrane region" description="Helical" evidence="5">
    <location>
        <begin position="146"/>
        <end position="169"/>
    </location>
</feature>
<evidence type="ECO:0000256" key="5">
    <source>
        <dbReference type="SAM" id="Phobius"/>
    </source>
</evidence>
<sequence>MGDGSDLRLSASVLILATASIFYIIGISTNYFVTTEVLEMKRTITTNSGLWTECDNILGETGCAFISRYTEKDWFIIVRAMCILGFIAIVTSTFCVGLRLTKLPGHKILRIATIVATFSAVVFILIGLVVYSRNTDEITGGKYFDYGYSFGFCTTGMCFAILVDFILLFDLCMTKNNVQSRVDVEKKQCKVNDLFTAIRRNLELFSEK</sequence>
<accession>A0A3R5Q328</accession>
<feature type="non-terminal residue" evidence="6">
    <location>
        <position position="208"/>
    </location>
</feature>
<evidence type="ECO:0000256" key="3">
    <source>
        <dbReference type="ARBA" id="ARBA00022989"/>
    </source>
</evidence>
<evidence type="ECO:0000313" key="6">
    <source>
        <dbReference type="EMBL" id="OPL20958.1"/>
    </source>
</evidence>
<organism evidence="6 7">
    <name type="scientific">Mytilus galloprovincialis</name>
    <name type="common">Mediterranean mussel</name>
    <dbReference type="NCBI Taxonomy" id="29158"/>
    <lineage>
        <taxon>Eukaryota</taxon>
        <taxon>Metazoa</taxon>
        <taxon>Spiralia</taxon>
        <taxon>Lophotrochozoa</taxon>
        <taxon>Mollusca</taxon>
        <taxon>Bivalvia</taxon>
        <taxon>Autobranchia</taxon>
        <taxon>Pteriomorphia</taxon>
        <taxon>Mytilida</taxon>
        <taxon>Mytiloidea</taxon>
        <taxon>Mytilidae</taxon>
        <taxon>Mytilinae</taxon>
        <taxon>Mytilus</taxon>
    </lineage>
</organism>